<reference evidence="2 3" key="1">
    <citation type="submission" date="2019-07" db="EMBL/GenBank/DDBJ databases">
        <title>Genomics analysis of Aphanomyces spp. identifies a new class of oomycete effector associated with host adaptation.</title>
        <authorList>
            <person name="Gaulin E."/>
        </authorList>
    </citation>
    <scope>NUCLEOTIDE SEQUENCE [LARGE SCALE GENOMIC DNA]</scope>
    <source>
        <strain evidence="2 3">ATCC 201684</strain>
    </source>
</reference>
<feature type="compositionally biased region" description="Polar residues" evidence="1">
    <location>
        <begin position="35"/>
        <end position="57"/>
    </location>
</feature>
<name>A0A6G0WHS3_9STRA</name>
<dbReference type="EMBL" id="VJMJ01000210">
    <property type="protein sequence ID" value="KAF0726712.1"/>
    <property type="molecule type" value="Genomic_DNA"/>
</dbReference>
<comment type="caution">
    <text evidence="2">The sequence shown here is derived from an EMBL/GenBank/DDBJ whole genome shotgun (WGS) entry which is preliminary data.</text>
</comment>
<evidence type="ECO:0000256" key="1">
    <source>
        <dbReference type="SAM" id="MobiDB-lite"/>
    </source>
</evidence>
<dbReference type="AlphaFoldDB" id="A0A6G0WHS3"/>
<feature type="region of interest" description="Disordered" evidence="1">
    <location>
        <begin position="1"/>
        <end position="20"/>
    </location>
</feature>
<dbReference type="Proteomes" id="UP000481153">
    <property type="component" value="Unassembled WGS sequence"/>
</dbReference>
<gene>
    <name evidence="2" type="ORF">Ae201684_015111</name>
</gene>
<accession>A0A6G0WHS3</accession>
<evidence type="ECO:0000313" key="3">
    <source>
        <dbReference type="Proteomes" id="UP000481153"/>
    </source>
</evidence>
<feature type="region of interest" description="Disordered" evidence="1">
    <location>
        <begin position="35"/>
        <end position="60"/>
    </location>
</feature>
<feature type="compositionally biased region" description="Basic residues" evidence="1">
    <location>
        <begin position="86"/>
        <end position="101"/>
    </location>
</feature>
<feature type="region of interest" description="Disordered" evidence="1">
    <location>
        <begin position="79"/>
        <end position="128"/>
    </location>
</feature>
<feature type="compositionally biased region" description="Basic and acidic residues" evidence="1">
    <location>
        <begin position="1"/>
        <end position="11"/>
    </location>
</feature>
<proteinExistence type="predicted"/>
<feature type="compositionally biased region" description="Basic residues" evidence="1">
    <location>
        <begin position="116"/>
        <end position="128"/>
    </location>
</feature>
<protein>
    <submittedName>
        <fullName evidence="2">Uncharacterized protein</fullName>
    </submittedName>
</protein>
<evidence type="ECO:0000313" key="2">
    <source>
        <dbReference type="EMBL" id="KAF0726712.1"/>
    </source>
</evidence>
<keyword evidence="3" id="KW-1185">Reference proteome</keyword>
<organism evidence="2 3">
    <name type="scientific">Aphanomyces euteiches</name>
    <dbReference type="NCBI Taxonomy" id="100861"/>
    <lineage>
        <taxon>Eukaryota</taxon>
        <taxon>Sar</taxon>
        <taxon>Stramenopiles</taxon>
        <taxon>Oomycota</taxon>
        <taxon>Saprolegniomycetes</taxon>
        <taxon>Saprolegniales</taxon>
        <taxon>Verrucalvaceae</taxon>
        <taxon>Aphanomyces</taxon>
    </lineage>
</organism>
<sequence length="128" mass="15399">MWSKSEDEARGINRRGPPHLGLLYYKVITPPRHVSSSLAIQRSQPPQGSKSMRMFSSRNRRTYHRHQCRLLPLLPSFLPWQGQQRQQHHRQQGRQQQHRQPRGQPRPFRPSSRVQQRWRTKLARRTKL</sequence>